<reference evidence="1 2" key="1">
    <citation type="submission" date="2023-12" db="EMBL/GenBank/DDBJ databases">
        <title>Streptomyces sp. V4-01.</title>
        <authorList>
            <person name="Somphong A."/>
            <person name="Phongsopitanun W."/>
        </authorList>
    </citation>
    <scope>NUCLEOTIDE SEQUENCE [LARGE SCALE GENOMIC DNA]</scope>
    <source>
        <strain evidence="1 2">V4-01</strain>
    </source>
</reference>
<dbReference type="Pfam" id="PF10977">
    <property type="entry name" value="DUF2797"/>
    <property type="match status" value="1"/>
</dbReference>
<keyword evidence="2" id="KW-1185">Reference proteome</keyword>
<protein>
    <submittedName>
        <fullName evidence="1">DUF2797 domain-containing protein</fullName>
    </submittedName>
</protein>
<accession>A0ABU7PGL6</accession>
<dbReference type="InterPro" id="IPR021246">
    <property type="entry name" value="DUF2797"/>
</dbReference>
<name>A0ABU7PGL6_9ACTN</name>
<comment type="caution">
    <text evidence="1">The sequence shown here is derived from an EMBL/GenBank/DDBJ whole genome shotgun (WGS) entry which is preliminary data.</text>
</comment>
<gene>
    <name evidence="1" type="ORF">V2S66_23670</name>
</gene>
<sequence>MWRCAGLRWRGGGPAWAWWHPEHGERSSPQPVGSTLAFALAHDAERRCTGVRRGSRRLPCPYAAAVPSEARRDQCEECSALDRSSSVAADTRADDPQPYAVYLACFGPGLHKVGITAVARGDARLLEQGALAFTFLGQGPLMTARRTEAVLGAALGVPDRVRSAAKSAARREVPPAAEREESLRQLHASVLALRDRLPSSLGLLPLHVVDHAARFGLRPGAADRAAPVAEVTAMAPGSALRAEVTAVVGHDLELRCPDGRVLLLDARLASGWPLHRAAPDAVPRVLTRPLPTAVAPPLF</sequence>
<dbReference type="Proteomes" id="UP001344658">
    <property type="component" value="Unassembled WGS sequence"/>
</dbReference>
<dbReference type="RefSeq" id="WP_330798187.1">
    <property type="nucleotide sequence ID" value="NZ_JAZEWV010000023.1"/>
</dbReference>
<evidence type="ECO:0000313" key="1">
    <source>
        <dbReference type="EMBL" id="MEE4544952.1"/>
    </source>
</evidence>
<organism evidence="1 2">
    <name type="scientific">Actinacidiphila polyblastidii</name>
    <dbReference type="NCBI Taxonomy" id="3110430"/>
    <lineage>
        <taxon>Bacteria</taxon>
        <taxon>Bacillati</taxon>
        <taxon>Actinomycetota</taxon>
        <taxon>Actinomycetes</taxon>
        <taxon>Kitasatosporales</taxon>
        <taxon>Streptomycetaceae</taxon>
        <taxon>Actinacidiphila</taxon>
    </lineage>
</organism>
<evidence type="ECO:0000313" key="2">
    <source>
        <dbReference type="Proteomes" id="UP001344658"/>
    </source>
</evidence>
<dbReference type="EMBL" id="JAZEWV010000023">
    <property type="protein sequence ID" value="MEE4544952.1"/>
    <property type="molecule type" value="Genomic_DNA"/>
</dbReference>
<proteinExistence type="predicted"/>